<organism evidence="1 2">
    <name type="scientific">Eumeta variegata</name>
    <name type="common">Bagworm moth</name>
    <name type="synonym">Eumeta japonica</name>
    <dbReference type="NCBI Taxonomy" id="151549"/>
    <lineage>
        <taxon>Eukaryota</taxon>
        <taxon>Metazoa</taxon>
        <taxon>Ecdysozoa</taxon>
        <taxon>Arthropoda</taxon>
        <taxon>Hexapoda</taxon>
        <taxon>Insecta</taxon>
        <taxon>Pterygota</taxon>
        <taxon>Neoptera</taxon>
        <taxon>Endopterygota</taxon>
        <taxon>Lepidoptera</taxon>
        <taxon>Glossata</taxon>
        <taxon>Ditrysia</taxon>
        <taxon>Tineoidea</taxon>
        <taxon>Psychidae</taxon>
        <taxon>Oiketicinae</taxon>
        <taxon>Eumeta</taxon>
    </lineage>
</organism>
<dbReference type="Proteomes" id="UP000299102">
    <property type="component" value="Unassembled WGS sequence"/>
</dbReference>
<dbReference type="EMBL" id="BGZK01001330">
    <property type="protein sequence ID" value="GBP77417.1"/>
    <property type="molecule type" value="Genomic_DNA"/>
</dbReference>
<accession>A0A4C1YSL1</accession>
<evidence type="ECO:0000313" key="1">
    <source>
        <dbReference type="EMBL" id="GBP77417.1"/>
    </source>
</evidence>
<name>A0A4C1YSL1_EUMVA</name>
<proteinExistence type="predicted"/>
<comment type="caution">
    <text evidence="1">The sequence shown here is derived from an EMBL/GenBank/DDBJ whole genome shotgun (WGS) entry which is preliminary data.</text>
</comment>
<evidence type="ECO:0000313" key="2">
    <source>
        <dbReference type="Proteomes" id="UP000299102"/>
    </source>
</evidence>
<dbReference type="AlphaFoldDB" id="A0A4C1YSL1"/>
<sequence>MFNVTRVDDNTRERGPRYRFSLVCCFENKISMSEYSDEEGTPGSDPVERLSYYKPLGLRAISVAYEDVVVKM</sequence>
<keyword evidence="2" id="KW-1185">Reference proteome</keyword>
<protein>
    <submittedName>
        <fullName evidence="1">Uncharacterized protein</fullName>
    </submittedName>
</protein>
<reference evidence="1 2" key="1">
    <citation type="journal article" date="2019" name="Commun. Biol.">
        <title>The bagworm genome reveals a unique fibroin gene that provides high tensile strength.</title>
        <authorList>
            <person name="Kono N."/>
            <person name="Nakamura H."/>
            <person name="Ohtoshi R."/>
            <person name="Tomita M."/>
            <person name="Numata K."/>
            <person name="Arakawa K."/>
        </authorList>
    </citation>
    <scope>NUCLEOTIDE SEQUENCE [LARGE SCALE GENOMIC DNA]</scope>
</reference>
<gene>
    <name evidence="1" type="ORF">EVAR_24134_1</name>
</gene>